<dbReference type="Proteomes" id="UP000614200">
    <property type="component" value="Unassembled WGS sequence"/>
</dbReference>
<sequence>MFRRSRVKPSKSQSIIGMVMGIVFVIIGISQLRLFGLFGVIWTLAALGITIMHAYNVFSEKGISTFEMDIETMDSQAPKSEDFETRMRQLNALKEDGLISEAEFEAKRKTILEDKW</sequence>
<comment type="caution">
    <text evidence="3">The sequence shown here is derived from an EMBL/GenBank/DDBJ whole genome shotgun (WGS) entry which is preliminary data.</text>
</comment>
<gene>
    <name evidence="3" type="ORF">ISU02_13935</name>
</gene>
<feature type="transmembrane region" description="Helical" evidence="1">
    <location>
        <begin position="12"/>
        <end position="29"/>
    </location>
</feature>
<accession>A0ABR9ZVM3</accession>
<reference evidence="3 4" key="1">
    <citation type="submission" date="2020-11" db="EMBL/GenBank/DDBJ databases">
        <title>Fusibacter basophilias sp. nov.</title>
        <authorList>
            <person name="Qiu D."/>
        </authorList>
    </citation>
    <scope>NUCLEOTIDE SEQUENCE [LARGE SCALE GENOMIC DNA]</scope>
    <source>
        <strain evidence="3 4">Q10-2</strain>
    </source>
</reference>
<evidence type="ECO:0000313" key="3">
    <source>
        <dbReference type="EMBL" id="MBF4694218.1"/>
    </source>
</evidence>
<keyword evidence="1" id="KW-0812">Transmembrane</keyword>
<evidence type="ECO:0000256" key="1">
    <source>
        <dbReference type="SAM" id="Phobius"/>
    </source>
</evidence>
<keyword evidence="4" id="KW-1185">Reference proteome</keyword>
<evidence type="ECO:0000259" key="2">
    <source>
        <dbReference type="Pfam" id="PF09851"/>
    </source>
</evidence>
<keyword evidence="1" id="KW-1133">Transmembrane helix</keyword>
<proteinExistence type="predicted"/>
<dbReference type="EMBL" id="JADKNH010000008">
    <property type="protein sequence ID" value="MBF4694218.1"/>
    <property type="molecule type" value="Genomic_DNA"/>
</dbReference>
<keyword evidence="1" id="KW-0472">Membrane</keyword>
<organism evidence="3 4">
    <name type="scientific">Fusibacter ferrireducens</name>
    <dbReference type="NCBI Taxonomy" id="2785058"/>
    <lineage>
        <taxon>Bacteria</taxon>
        <taxon>Bacillati</taxon>
        <taxon>Bacillota</taxon>
        <taxon>Clostridia</taxon>
        <taxon>Eubacteriales</taxon>
        <taxon>Eubacteriales Family XII. Incertae Sedis</taxon>
        <taxon>Fusibacter</taxon>
    </lineage>
</organism>
<dbReference type="RefSeq" id="WP_194702455.1">
    <property type="nucleotide sequence ID" value="NZ_JADKNH010000008.1"/>
</dbReference>
<feature type="domain" description="SHOCT" evidence="2">
    <location>
        <begin position="86"/>
        <end position="112"/>
    </location>
</feature>
<name>A0ABR9ZVM3_9FIRM</name>
<dbReference type="Pfam" id="PF09851">
    <property type="entry name" value="SHOCT"/>
    <property type="match status" value="1"/>
</dbReference>
<dbReference type="InterPro" id="IPR018649">
    <property type="entry name" value="SHOCT"/>
</dbReference>
<feature type="transmembrane region" description="Helical" evidence="1">
    <location>
        <begin position="35"/>
        <end position="58"/>
    </location>
</feature>
<evidence type="ECO:0000313" key="4">
    <source>
        <dbReference type="Proteomes" id="UP000614200"/>
    </source>
</evidence>
<protein>
    <submittedName>
        <fullName evidence="3">SHOCT domain-containing protein</fullName>
    </submittedName>
</protein>